<organism evidence="6 7">
    <name type="scientific">Azospirillum humicireducens</name>
    <dbReference type="NCBI Taxonomy" id="1226968"/>
    <lineage>
        <taxon>Bacteria</taxon>
        <taxon>Pseudomonadati</taxon>
        <taxon>Pseudomonadota</taxon>
        <taxon>Alphaproteobacteria</taxon>
        <taxon>Rhodospirillales</taxon>
        <taxon>Azospirillaceae</taxon>
        <taxon>Azospirillum</taxon>
    </lineage>
</organism>
<proteinExistence type="inferred from homology"/>
<dbReference type="PANTHER" id="PTHR30579:SF7">
    <property type="entry name" value="HTH-TYPE TRANSCRIPTIONAL REGULATOR LRHA-RELATED"/>
    <property type="match status" value="1"/>
</dbReference>
<dbReference type="InterPro" id="IPR050176">
    <property type="entry name" value="LTTR"/>
</dbReference>
<dbReference type="PROSITE" id="PS50931">
    <property type="entry name" value="HTH_LYSR"/>
    <property type="match status" value="1"/>
</dbReference>
<dbReference type="KEGG" id="ahu:A6A40_26270"/>
<reference evidence="6 7" key="1">
    <citation type="submission" date="2018-04" db="EMBL/GenBank/DDBJ databases">
        <title>Complete genome sequence of the nitrogen-fixing bacterium Azospirillum humicireducens type strain SgZ-5.</title>
        <authorList>
            <person name="Yu Z."/>
        </authorList>
    </citation>
    <scope>NUCLEOTIDE SEQUENCE [LARGE SCALE GENOMIC DNA]</scope>
    <source>
        <strain evidence="6 7">SgZ-5</strain>
        <plasmid evidence="6 7">pYZ5</plasmid>
    </source>
</reference>
<comment type="similarity">
    <text evidence="1">Belongs to the LysR transcriptional regulatory family.</text>
</comment>
<name>A0A2R4VVN2_9PROT</name>
<keyword evidence="3" id="KW-0238">DNA-binding</keyword>
<dbReference type="Gene3D" id="3.40.190.10">
    <property type="entry name" value="Periplasmic binding protein-like II"/>
    <property type="match status" value="2"/>
</dbReference>
<evidence type="ECO:0000313" key="6">
    <source>
        <dbReference type="EMBL" id="AWB08510.1"/>
    </source>
</evidence>
<dbReference type="Pfam" id="PF00126">
    <property type="entry name" value="HTH_1"/>
    <property type="match status" value="1"/>
</dbReference>
<dbReference type="EMBL" id="CP028906">
    <property type="protein sequence ID" value="AWB08510.1"/>
    <property type="molecule type" value="Genomic_DNA"/>
</dbReference>
<dbReference type="Pfam" id="PF03466">
    <property type="entry name" value="LysR_substrate"/>
    <property type="match status" value="1"/>
</dbReference>
<dbReference type="PANTHER" id="PTHR30579">
    <property type="entry name" value="TRANSCRIPTIONAL REGULATOR"/>
    <property type="match status" value="1"/>
</dbReference>
<geneLocation type="plasmid" evidence="6 7">
    <name>pYZ5</name>
</geneLocation>
<dbReference type="Gene3D" id="1.10.10.10">
    <property type="entry name" value="Winged helix-like DNA-binding domain superfamily/Winged helix DNA-binding domain"/>
    <property type="match status" value="1"/>
</dbReference>
<dbReference type="Proteomes" id="UP000077405">
    <property type="component" value="Plasmid pYZ5"/>
</dbReference>
<gene>
    <name evidence="6" type="ORF">A6A40_26270</name>
</gene>
<dbReference type="InterPro" id="IPR005119">
    <property type="entry name" value="LysR_subst-bd"/>
</dbReference>
<dbReference type="OrthoDB" id="9789529at2"/>
<keyword evidence="6" id="KW-0614">Plasmid</keyword>
<protein>
    <submittedName>
        <fullName evidence="6">LysR family transcriptional regulator</fullName>
    </submittedName>
</protein>
<keyword evidence="2" id="KW-0805">Transcription regulation</keyword>
<dbReference type="GO" id="GO:0003700">
    <property type="term" value="F:DNA-binding transcription factor activity"/>
    <property type="evidence" value="ECO:0007669"/>
    <property type="project" value="InterPro"/>
</dbReference>
<dbReference type="GO" id="GO:0003677">
    <property type="term" value="F:DNA binding"/>
    <property type="evidence" value="ECO:0007669"/>
    <property type="project" value="UniProtKB-KW"/>
</dbReference>
<evidence type="ECO:0000256" key="3">
    <source>
        <dbReference type="ARBA" id="ARBA00023125"/>
    </source>
</evidence>
<evidence type="ECO:0000256" key="4">
    <source>
        <dbReference type="ARBA" id="ARBA00023163"/>
    </source>
</evidence>
<keyword evidence="7" id="KW-1185">Reference proteome</keyword>
<dbReference type="FunFam" id="1.10.10.10:FF:000001">
    <property type="entry name" value="LysR family transcriptional regulator"/>
    <property type="match status" value="1"/>
</dbReference>
<dbReference type="AlphaFoldDB" id="A0A2R4VVN2"/>
<keyword evidence="4" id="KW-0804">Transcription</keyword>
<dbReference type="RefSeq" id="WP_108548767.1">
    <property type="nucleotide sequence ID" value="NZ_CP028906.1"/>
</dbReference>
<dbReference type="PRINTS" id="PR00039">
    <property type="entry name" value="HTHLYSR"/>
</dbReference>
<feature type="domain" description="HTH lysR-type" evidence="5">
    <location>
        <begin position="17"/>
        <end position="74"/>
    </location>
</feature>
<dbReference type="InterPro" id="IPR000847">
    <property type="entry name" value="LysR_HTH_N"/>
</dbReference>
<evidence type="ECO:0000256" key="1">
    <source>
        <dbReference type="ARBA" id="ARBA00009437"/>
    </source>
</evidence>
<evidence type="ECO:0000256" key="2">
    <source>
        <dbReference type="ARBA" id="ARBA00023015"/>
    </source>
</evidence>
<accession>A0A2R4VVN2</accession>
<sequence>MPPHAPPSAMPAPLPPFDLDLLRTFVTIVDSGGFTRAAERLGRTQSTISLQIKRLEDGLGKRLFLREGRGLDLTPDGEVLLTYARRLLGMAGEACALLMEPEVGGVVRLGTPEDFATAHLPDVLWRFSRAHPQVALEVQCDFTVNLLDRFARGEYDLVLCKREPQGPAGGVKVWREPLFWVASDRLILDAGAPVPLVLAPPPDIHRKRAIDALDARGRPWRMAYTSPSLAGIKAAVTAGLGVTILPKDMLAPGFHIVNAEHDLPDLPDIETALYRQPGPLPKAVDLLAEHIIRSLEKTAAG</sequence>
<dbReference type="InterPro" id="IPR036388">
    <property type="entry name" value="WH-like_DNA-bd_sf"/>
</dbReference>
<dbReference type="InterPro" id="IPR036390">
    <property type="entry name" value="WH_DNA-bd_sf"/>
</dbReference>
<evidence type="ECO:0000259" key="5">
    <source>
        <dbReference type="PROSITE" id="PS50931"/>
    </source>
</evidence>
<evidence type="ECO:0000313" key="7">
    <source>
        <dbReference type="Proteomes" id="UP000077405"/>
    </source>
</evidence>
<dbReference type="SUPFAM" id="SSF46785">
    <property type="entry name" value="Winged helix' DNA-binding domain"/>
    <property type="match status" value="1"/>
</dbReference>
<dbReference type="SUPFAM" id="SSF53850">
    <property type="entry name" value="Periplasmic binding protein-like II"/>
    <property type="match status" value="1"/>
</dbReference>